<dbReference type="InterPro" id="IPR009057">
    <property type="entry name" value="Homeodomain-like_sf"/>
</dbReference>
<dbReference type="AlphaFoldDB" id="A0A2M8WW88"/>
<dbReference type="SUPFAM" id="SSF46689">
    <property type="entry name" value="Homeodomain-like"/>
    <property type="match status" value="1"/>
</dbReference>
<dbReference type="InterPro" id="IPR036397">
    <property type="entry name" value="RNaseH_sf"/>
</dbReference>
<sequence length="345" mass="39054">MSHANAPLTPAGRRRLIERCQSRPLAHVAAEAGISRACLAKWKARFEHEGAAGLVDRSSAPFVRPTQTPPAVVELIETWRREKKWTARQVHRELATRGHQVSVATVGRWFVRLGINRRRDLDPTGETNRKTGKIVARFPGHMVHLDVKKVGRIPDGGGWRAHGRGSDQDKAAQRVKDTAARAAKKDGTRSTRGGYVYLHSIVDGYSRLAYTEHLSDERAATTIGFYHRARAFFAAHGITRIVRVVTDNGANYRARDFVRAVLGSASRHQRIRPYTPKHNGKVERYNRILAEELLYARRWSSEDERAAAIKIWNIHYNYHRAHTAASDRPPASRLRRHVTNVMSQN</sequence>
<dbReference type="SUPFAM" id="SSF53098">
    <property type="entry name" value="Ribonuclease H-like"/>
    <property type="match status" value="1"/>
</dbReference>
<keyword evidence="3" id="KW-1185">Reference proteome</keyword>
<dbReference type="Pfam" id="PF13683">
    <property type="entry name" value="rve_3"/>
    <property type="match status" value="1"/>
</dbReference>
<dbReference type="NCBIfam" id="NF033577">
    <property type="entry name" value="transpos_IS481"/>
    <property type="match status" value="1"/>
</dbReference>
<name>A0A2M8WW88_9MICO</name>
<comment type="caution">
    <text evidence="2">The sequence shown here is derived from an EMBL/GenBank/DDBJ whole genome shotgun (WGS) entry which is preliminary data.</text>
</comment>
<dbReference type="PANTHER" id="PTHR35004:SF6">
    <property type="entry name" value="TRANSPOSASE"/>
    <property type="match status" value="1"/>
</dbReference>
<dbReference type="OrthoDB" id="52928at2"/>
<evidence type="ECO:0000313" key="3">
    <source>
        <dbReference type="Proteomes" id="UP000231586"/>
    </source>
</evidence>
<dbReference type="EMBL" id="PGTZ01000005">
    <property type="protein sequence ID" value="PJI95187.1"/>
    <property type="molecule type" value="Genomic_DNA"/>
</dbReference>
<evidence type="ECO:0000259" key="1">
    <source>
        <dbReference type="PROSITE" id="PS50994"/>
    </source>
</evidence>
<dbReference type="InterPro" id="IPR047656">
    <property type="entry name" value="IS481-like_transpos"/>
</dbReference>
<dbReference type="Proteomes" id="UP000231586">
    <property type="component" value="Unassembled WGS sequence"/>
</dbReference>
<dbReference type="InterPro" id="IPR012337">
    <property type="entry name" value="RNaseH-like_sf"/>
</dbReference>
<protein>
    <submittedName>
        <fullName evidence="2">Transposase IS481 family protein</fullName>
    </submittedName>
</protein>
<dbReference type="InterPro" id="IPR001584">
    <property type="entry name" value="Integrase_cat-core"/>
</dbReference>
<dbReference type="PANTHER" id="PTHR35004">
    <property type="entry name" value="TRANSPOSASE RV3428C-RELATED"/>
    <property type="match status" value="1"/>
</dbReference>
<dbReference type="Gene3D" id="3.30.420.10">
    <property type="entry name" value="Ribonuclease H-like superfamily/Ribonuclease H"/>
    <property type="match status" value="1"/>
</dbReference>
<proteinExistence type="predicted"/>
<feature type="domain" description="Integrase catalytic" evidence="1">
    <location>
        <begin position="164"/>
        <end position="337"/>
    </location>
</feature>
<dbReference type="Pfam" id="PF13565">
    <property type="entry name" value="HTH_32"/>
    <property type="match status" value="1"/>
</dbReference>
<evidence type="ECO:0000313" key="2">
    <source>
        <dbReference type="EMBL" id="PJI95187.1"/>
    </source>
</evidence>
<dbReference type="RefSeq" id="WP_100348358.1">
    <property type="nucleotide sequence ID" value="NZ_PGTZ01000005.1"/>
</dbReference>
<accession>A0A2M8WW88</accession>
<gene>
    <name evidence="2" type="ORF">CLV34_0121</name>
</gene>
<reference evidence="2 3" key="1">
    <citation type="submission" date="2017-11" db="EMBL/GenBank/DDBJ databases">
        <title>Genomic Encyclopedia of Archaeal and Bacterial Type Strains, Phase II (KMG-II): From Individual Species to Whole Genera.</title>
        <authorList>
            <person name="Goeker M."/>
        </authorList>
    </citation>
    <scope>NUCLEOTIDE SEQUENCE [LARGE SCALE GENOMIC DNA]</scope>
    <source>
        <strain evidence="2 3">DSM 22413</strain>
    </source>
</reference>
<dbReference type="PROSITE" id="PS50994">
    <property type="entry name" value="INTEGRASE"/>
    <property type="match status" value="1"/>
</dbReference>
<feature type="non-terminal residue" evidence="2">
    <location>
        <position position="345"/>
    </location>
</feature>
<dbReference type="GO" id="GO:0015074">
    <property type="term" value="P:DNA integration"/>
    <property type="evidence" value="ECO:0007669"/>
    <property type="project" value="InterPro"/>
</dbReference>
<organism evidence="2 3">
    <name type="scientific">Luteimicrobium subarcticum</name>
    <dbReference type="NCBI Taxonomy" id="620910"/>
    <lineage>
        <taxon>Bacteria</taxon>
        <taxon>Bacillati</taxon>
        <taxon>Actinomycetota</taxon>
        <taxon>Actinomycetes</taxon>
        <taxon>Micrococcales</taxon>
        <taxon>Luteimicrobium</taxon>
    </lineage>
</organism>
<dbReference type="GO" id="GO:0003676">
    <property type="term" value="F:nucleic acid binding"/>
    <property type="evidence" value="ECO:0007669"/>
    <property type="project" value="InterPro"/>
</dbReference>